<dbReference type="InterPro" id="IPR023582">
    <property type="entry name" value="Impact"/>
</dbReference>
<dbReference type="Gene3D" id="3.30.230.30">
    <property type="entry name" value="Impact, N-terminal domain"/>
    <property type="match status" value="1"/>
</dbReference>
<name>A0A1W1BXA5_9ZZZZ</name>
<comment type="similarity">
    <text evidence="1">Belongs to the IMPACT family.</text>
</comment>
<dbReference type="AlphaFoldDB" id="A0A1W1BXA5"/>
<dbReference type="PANTHER" id="PTHR16301">
    <property type="entry name" value="IMPACT-RELATED"/>
    <property type="match status" value="1"/>
</dbReference>
<dbReference type="Pfam" id="PF01205">
    <property type="entry name" value="Impact_N"/>
    <property type="match status" value="1"/>
</dbReference>
<reference evidence="3" key="1">
    <citation type="submission" date="2016-10" db="EMBL/GenBank/DDBJ databases">
        <authorList>
            <person name="de Groot N.N."/>
        </authorList>
    </citation>
    <scope>NUCLEOTIDE SEQUENCE</scope>
</reference>
<evidence type="ECO:0000256" key="1">
    <source>
        <dbReference type="ARBA" id="ARBA00007665"/>
    </source>
</evidence>
<proteinExistence type="inferred from homology"/>
<dbReference type="GO" id="GO:0005737">
    <property type="term" value="C:cytoplasm"/>
    <property type="evidence" value="ECO:0007669"/>
    <property type="project" value="TreeGrafter"/>
</dbReference>
<dbReference type="InterPro" id="IPR020568">
    <property type="entry name" value="Ribosomal_Su5_D2-typ_SF"/>
</dbReference>
<dbReference type="GO" id="GO:0006446">
    <property type="term" value="P:regulation of translational initiation"/>
    <property type="evidence" value="ECO:0007669"/>
    <property type="project" value="TreeGrafter"/>
</dbReference>
<sequence>MQTIKEISQHTYEIKKSKFIAYLIPISKFEGFQDKLRQEHPKSRHVVYALRYLNEFEQIVENSSDDGEPKGSSAPPALNVLRGEDMINVAVLIVRYFGGIKLGIGGLVRAYGNAVKEVIANSNVVLYEKMLDFHFNTTYSEIQKIEYILNKIGITQIEREFLNDGVAWDIKSTEKKLEEFKEKRQCMR</sequence>
<dbReference type="SUPFAM" id="SSF54211">
    <property type="entry name" value="Ribosomal protein S5 domain 2-like"/>
    <property type="match status" value="1"/>
</dbReference>
<evidence type="ECO:0000259" key="2">
    <source>
        <dbReference type="Pfam" id="PF01205"/>
    </source>
</evidence>
<dbReference type="InterPro" id="IPR036956">
    <property type="entry name" value="Impact_N_sf"/>
</dbReference>
<accession>A0A1W1BXA5</accession>
<gene>
    <name evidence="3" type="ORF">MNB_SV-12-814</name>
</gene>
<dbReference type="InterPro" id="IPR001498">
    <property type="entry name" value="Impact_N"/>
</dbReference>
<organism evidence="3">
    <name type="scientific">hydrothermal vent metagenome</name>
    <dbReference type="NCBI Taxonomy" id="652676"/>
    <lineage>
        <taxon>unclassified sequences</taxon>
        <taxon>metagenomes</taxon>
        <taxon>ecological metagenomes</taxon>
    </lineage>
</organism>
<evidence type="ECO:0000313" key="3">
    <source>
        <dbReference type="EMBL" id="SFV58125.1"/>
    </source>
</evidence>
<dbReference type="PANTHER" id="PTHR16301:SF20">
    <property type="entry name" value="IMPACT FAMILY MEMBER YIGZ"/>
    <property type="match status" value="1"/>
</dbReference>
<protein>
    <submittedName>
        <fullName evidence="3">FIG000605: protein co-occurring with transport systems (COG1739)</fullName>
    </submittedName>
</protein>
<dbReference type="EMBL" id="FPHE01000082">
    <property type="protein sequence ID" value="SFV58125.1"/>
    <property type="molecule type" value="Genomic_DNA"/>
</dbReference>
<feature type="domain" description="Impact N-terminal" evidence="2">
    <location>
        <begin position="15"/>
        <end position="119"/>
    </location>
</feature>